<dbReference type="GeneID" id="18473978"/>
<dbReference type="SUPFAM" id="SSF53639">
    <property type="entry name" value="AraD/HMP-PK domain-like"/>
    <property type="match status" value="1"/>
</dbReference>
<gene>
    <name evidence="2" type="ORF">WALSEDRAFT_60486</name>
</gene>
<dbReference type="KEGG" id="wse:WALSEDRAFT_60486"/>
<dbReference type="HOGENOM" id="CLU_006033_1_2_1"/>
<feature type="domain" description="Class II aldolase/adducin N-terminal" evidence="1">
    <location>
        <begin position="1"/>
        <end position="176"/>
    </location>
</feature>
<evidence type="ECO:0000313" key="3">
    <source>
        <dbReference type="Proteomes" id="UP000005242"/>
    </source>
</evidence>
<reference evidence="2 3" key="1">
    <citation type="journal article" date="2012" name="Fungal Genet. Biol.">
        <title>The genome of the xerotolerant mold Wallemia sebi reveals adaptations to osmotic stress and suggests cryptic sexual reproduction.</title>
        <authorList>
            <person name="Padamsee M."/>
            <person name="Kumar T.K.A."/>
            <person name="Riley R."/>
            <person name="Binder M."/>
            <person name="Boyd A."/>
            <person name="Calvo A.M."/>
            <person name="Furukawa K."/>
            <person name="Hesse C."/>
            <person name="Hohmann S."/>
            <person name="James T.Y."/>
            <person name="LaButti K."/>
            <person name="Lapidus A."/>
            <person name="Lindquist E."/>
            <person name="Lucas S."/>
            <person name="Miller K."/>
            <person name="Shantappa S."/>
            <person name="Grigoriev I.V."/>
            <person name="Hibbett D.S."/>
            <person name="McLaughlin D.J."/>
            <person name="Spatafora J.W."/>
            <person name="Aime M.C."/>
        </authorList>
    </citation>
    <scope>NUCLEOTIDE SEQUENCE [LARGE SCALE GENOMIC DNA]</scope>
    <source>
        <strain evidence="3">ATCC MYA-4683 / CBS 633.66</strain>
    </source>
</reference>
<dbReference type="SMART" id="SM01007">
    <property type="entry name" value="Aldolase_II"/>
    <property type="match status" value="1"/>
</dbReference>
<protein>
    <submittedName>
        <fullName evidence="2">Arad-like aldolase/epimerase</fullName>
    </submittedName>
</protein>
<dbReference type="InterPro" id="IPR051017">
    <property type="entry name" value="Aldolase-II_Adducin_sf"/>
</dbReference>
<dbReference type="OrthoDB" id="3238794at2759"/>
<dbReference type="EMBL" id="JH668232">
    <property type="protein sequence ID" value="EIM21547.1"/>
    <property type="molecule type" value="Genomic_DNA"/>
</dbReference>
<name>I4YC55_WALMC</name>
<dbReference type="Proteomes" id="UP000005242">
    <property type="component" value="Unassembled WGS sequence"/>
</dbReference>
<evidence type="ECO:0000259" key="1">
    <source>
        <dbReference type="SMART" id="SM01007"/>
    </source>
</evidence>
<dbReference type="OMA" id="QHALKFY"/>
<dbReference type="FunFam" id="3.40.225.10:FF:000009">
    <property type="entry name" value="Class II aldolase/adducin N-terminal"/>
    <property type="match status" value="1"/>
</dbReference>
<dbReference type="STRING" id="671144.I4YC55"/>
<dbReference type="InterPro" id="IPR036409">
    <property type="entry name" value="Aldolase_II/adducin_N_sf"/>
</dbReference>
<dbReference type="InParanoid" id="I4YC55"/>
<dbReference type="PANTHER" id="PTHR10672">
    <property type="entry name" value="ADDUCIN"/>
    <property type="match status" value="1"/>
</dbReference>
<dbReference type="GO" id="GO:0005856">
    <property type="term" value="C:cytoskeleton"/>
    <property type="evidence" value="ECO:0007669"/>
    <property type="project" value="TreeGrafter"/>
</dbReference>
<dbReference type="InterPro" id="IPR001303">
    <property type="entry name" value="Aldolase_II/adducin_N"/>
</dbReference>
<dbReference type="PANTHER" id="PTHR10672:SF39">
    <property type="entry name" value="CLASS II ALDOLASE_ADDUCIN N-TERMINAL DOMAIN-CONTAINING PROTEIN"/>
    <property type="match status" value="1"/>
</dbReference>
<accession>I4YC55</accession>
<dbReference type="RefSeq" id="XP_006958569.1">
    <property type="nucleotide sequence ID" value="XM_006958507.1"/>
</dbReference>
<dbReference type="Pfam" id="PF00596">
    <property type="entry name" value="Aldolase_II"/>
    <property type="match status" value="1"/>
</dbReference>
<organism evidence="2 3">
    <name type="scientific">Wallemia mellicola (strain ATCC MYA-4683 / CBS 633.66)</name>
    <name type="common">Wallemia sebi (CBS 633.66)</name>
    <dbReference type="NCBI Taxonomy" id="671144"/>
    <lineage>
        <taxon>Eukaryota</taxon>
        <taxon>Fungi</taxon>
        <taxon>Dikarya</taxon>
        <taxon>Basidiomycota</taxon>
        <taxon>Wallemiomycotina</taxon>
        <taxon>Wallemiomycetes</taxon>
        <taxon>Wallemiales</taxon>
        <taxon>Wallemiaceae</taxon>
        <taxon>Wallemia</taxon>
    </lineage>
</organism>
<dbReference type="eggNOG" id="KOG3699">
    <property type="taxonomic scope" value="Eukaryota"/>
</dbReference>
<dbReference type="AlphaFoldDB" id="I4YC55"/>
<proteinExistence type="predicted"/>
<dbReference type="GO" id="GO:0051015">
    <property type="term" value="F:actin filament binding"/>
    <property type="evidence" value="ECO:0007669"/>
    <property type="project" value="TreeGrafter"/>
</dbReference>
<dbReference type="Gene3D" id="3.40.225.10">
    <property type="entry name" value="Class II aldolase/adducin N-terminal domain"/>
    <property type="match status" value="1"/>
</dbReference>
<sequence>MAQNGLDEGAAGHLTVRDSLDGSTFWVNPFGVPFDTMTVTDLLRIDHTGAIIEGGRSDQMFYNEAAYVIHAAVHSARPDANAVCHSHSPYSKAFCAFSKPLSMVSQDACLFYNDHAVYETFGGVVLKGEESKAIVRALGQNKALLMANHGVLTVGTTIESATFWFYSMEKQCQVQLLVDAASKGNASPKIISQEAAQFTFDQTGNESVGWLDGNTLFRSTEVRCKGEHKQ</sequence>
<dbReference type="NCBIfam" id="NF004855">
    <property type="entry name" value="PRK06208.1"/>
    <property type="match status" value="1"/>
</dbReference>
<keyword evidence="3" id="KW-1185">Reference proteome</keyword>
<evidence type="ECO:0000313" key="2">
    <source>
        <dbReference type="EMBL" id="EIM21547.1"/>
    </source>
</evidence>